<evidence type="ECO:0000313" key="2">
    <source>
        <dbReference type="EMBL" id="KAL3880933.1"/>
    </source>
</evidence>
<gene>
    <name evidence="2" type="ORF">ACJMK2_033135</name>
</gene>
<evidence type="ECO:0000256" key="1">
    <source>
        <dbReference type="SAM" id="MobiDB-lite"/>
    </source>
</evidence>
<dbReference type="AlphaFoldDB" id="A0ABD3X7V8"/>
<organism evidence="2 3">
    <name type="scientific">Sinanodonta woodiana</name>
    <name type="common">Chinese pond mussel</name>
    <name type="synonym">Anodonta woodiana</name>
    <dbReference type="NCBI Taxonomy" id="1069815"/>
    <lineage>
        <taxon>Eukaryota</taxon>
        <taxon>Metazoa</taxon>
        <taxon>Spiralia</taxon>
        <taxon>Lophotrochozoa</taxon>
        <taxon>Mollusca</taxon>
        <taxon>Bivalvia</taxon>
        <taxon>Autobranchia</taxon>
        <taxon>Heteroconchia</taxon>
        <taxon>Palaeoheterodonta</taxon>
        <taxon>Unionida</taxon>
        <taxon>Unionoidea</taxon>
        <taxon>Unionidae</taxon>
        <taxon>Unioninae</taxon>
        <taxon>Sinanodonta</taxon>
    </lineage>
</organism>
<feature type="region of interest" description="Disordered" evidence="1">
    <location>
        <begin position="86"/>
        <end position="109"/>
    </location>
</feature>
<reference evidence="2 3" key="1">
    <citation type="submission" date="2024-11" db="EMBL/GenBank/DDBJ databases">
        <title>Chromosome-level genome assembly of the freshwater bivalve Anodonta woodiana.</title>
        <authorList>
            <person name="Chen X."/>
        </authorList>
    </citation>
    <scope>NUCLEOTIDE SEQUENCE [LARGE SCALE GENOMIC DNA]</scope>
    <source>
        <strain evidence="2">MN2024</strain>
        <tissue evidence="2">Gills</tissue>
    </source>
</reference>
<proteinExistence type="predicted"/>
<accession>A0ABD3X7V8</accession>
<evidence type="ECO:0000313" key="3">
    <source>
        <dbReference type="Proteomes" id="UP001634394"/>
    </source>
</evidence>
<name>A0ABD3X7V8_SINWO</name>
<comment type="caution">
    <text evidence="2">The sequence shown here is derived from an EMBL/GenBank/DDBJ whole genome shotgun (WGS) entry which is preliminary data.</text>
</comment>
<dbReference type="Proteomes" id="UP001634394">
    <property type="component" value="Unassembled WGS sequence"/>
</dbReference>
<keyword evidence="3" id="KW-1185">Reference proteome</keyword>
<dbReference type="EMBL" id="JBJQND010000004">
    <property type="protein sequence ID" value="KAL3880933.1"/>
    <property type="molecule type" value="Genomic_DNA"/>
</dbReference>
<sequence>MTSASPSREVLILPQRPSDPDREVVYEVEYENTSDNDVLSPVREELTCLQQEQQRCTIHDHGEGDSSRFTGYRHEQYSSPCEKVNSNFQNNLRQPSKEVRGVVSRQRTG</sequence>
<protein>
    <submittedName>
        <fullName evidence="2">Uncharacterized protein</fullName>
    </submittedName>
</protein>